<gene>
    <name evidence="1" type="ORF">PEGLEG_109</name>
</gene>
<proteinExistence type="predicted"/>
<dbReference type="KEGG" id="vg:16212647"/>
<dbReference type="GeneID" id="16212647"/>
<protein>
    <submittedName>
        <fullName evidence="1">Uncharacterized protein</fullName>
    </submittedName>
</protein>
<accession>R4T909</accession>
<sequence length="47" mass="5263">MHLGDGLYRIAGKCTRSALTGKFTRRREADAVVTGREDLENEGDLWP</sequence>
<reference evidence="1 2" key="1">
    <citation type="journal article" date="2014" name="J. Virol.">
        <title>Cluster M mycobacteriophages Bongo, PegLeg, and Rey with unusually large repertoires of tRNA isotypes.</title>
        <authorList>
            <person name="Pope W.H."/>
            <person name="Anders K.R."/>
            <person name="Baird M."/>
            <person name="Bowman C.A."/>
            <person name="Boyle M.M."/>
            <person name="Broussard G.W."/>
            <person name="Chow T."/>
            <person name="Clase K.L."/>
            <person name="Cooper S."/>
            <person name="Cornely K.A."/>
            <person name="DeJong R.J."/>
            <person name="Delesalle V.A."/>
            <person name="Deng L."/>
            <person name="Dunbar D."/>
            <person name="Edgington N.P."/>
            <person name="Ferreira C.M."/>
            <person name="Weston Hafer K."/>
            <person name="Hartzog G.A."/>
            <person name="Hatherill J.R."/>
            <person name="Hughes L.E."/>
            <person name="Ipapo K."/>
            <person name="Krukonis G.P."/>
            <person name="Meier C.G."/>
            <person name="Monti D.L."/>
            <person name="Olm M.R."/>
            <person name="Page S.T."/>
            <person name="Peebles C.L."/>
            <person name="Rinehart C.A."/>
            <person name="Rubin M.R."/>
            <person name="Russell D.A."/>
            <person name="Sanders E.R."/>
            <person name="Schoer M."/>
            <person name="Shaffer C.D."/>
            <person name="Wherley J."/>
            <person name="Vazquez E."/>
            <person name="Yuan H."/>
            <person name="Zhang D."/>
            <person name="Cresawn S.G."/>
            <person name="Jacobs-Sera D."/>
            <person name="Hendrix R.W."/>
            <person name="Hatfull G.F."/>
        </authorList>
    </citation>
    <scope>NUCLEOTIDE SEQUENCE [LARGE SCALE GENOMIC DNA]</scope>
</reference>
<dbReference type="Proteomes" id="UP000204175">
    <property type="component" value="Segment"/>
</dbReference>
<organism evidence="1 2">
    <name type="scientific">Mycobacterium phage PegLeg</name>
    <dbReference type="NCBI Taxonomy" id="1325953"/>
    <lineage>
        <taxon>Viruses</taxon>
        <taxon>Duplodnaviria</taxon>
        <taxon>Heunggongvirae</taxon>
        <taxon>Uroviricota</taxon>
        <taxon>Caudoviricetes</taxon>
        <taxon>Vilmaviridae</taxon>
        <taxon>Mclasvirinae</taxon>
        <taxon>Bongovirus</taxon>
        <taxon>Bongovirus bongo</taxon>
    </lineage>
</organism>
<dbReference type="EMBL" id="KC900379">
    <property type="protein sequence ID" value="AGM12344.1"/>
    <property type="molecule type" value="Genomic_DNA"/>
</dbReference>
<name>R4T909_9CAUD</name>
<evidence type="ECO:0000313" key="2">
    <source>
        <dbReference type="Proteomes" id="UP000204175"/>
    </source>
</evidence>
<evidence type="ECO:0000313" key="1">
    <source>
        <dbReference type="EMBL" id="AGM12344.1"/>
    </source>
</evidence>
<dbReference type="RefSeq" id="YP_008051027.1">
    <property type="nucleotide sequence ID" value="NC_021299.1"/>
</dbReference>